<organism evidence="2 3">
    <name type="scientific">Orbilia brochopaga</name>
    <dbReference type="NCBI Taxonomy" id="3140254"/>
    <lineage>
        <taxon>Eukaryota</taxon>
        <taxon>Fungi</taxon>
        <taxon>Dikarya</taxon>
        <taxon>Ascomycota</taxon>
        <taxon>Pezizomycotina</taxon>
        <taxon>Orbiliomycetes</taxon>
        <taxon>Orbiliales</taxon>
        <taxon>Orbiliaceae</taxon>
        <taxon>Orbilia</taxon>
    </lineage>
</organism>
<reference evidence="2 3" key="1">
    <citation type="submission" date="2019-10" db="EMBL/GenBank/DDBJ databases">
        <authorList>
            <person name="Palmer J.M."/>
        </authorList>
    </citation>
    <scope>NUCLEOTIDE SEQUENCE [LARGE SCALE GENOMIC DNA]</scope>
    <source>
        <strain evidence="2 3">TWF696</strain>
    </source>
</reference>
<dbReference type="AlphaFoldDB" id="A0AAV9UJE7"/>
<name>A0AAV9UJE7_9PEZI</name>
<dbReference type="EMBL" id="JAVHNQ010000007">
    <property type="protein sequence ID" value="KAK6341479.1"/>
    <property type="molecule type" value="Genomic_DNA"/>
</dbReference>
<feature type="domain" description="AB hydrolase-1" evidence="1">
    <location>
        <begin position="12"/>
        <end position="243"/>
    </location>
</feature>
<dbReference type="Pfam" id="PF12697">
    <property type="entry name" value="Abhydrolase_6"/>
    <property type="match status" value="1"/>
</dbReference>
<gene>
    <name evidence="2" type="ORF">TWF696_008552</name>
</gene>
<evidence type="ECO:0000259" key="1">
    <source>
        <dbReference type="Pfam" id="PF12697"/>
    </source>
</evidence>
<dbReference type="SUPFAM" id="SSF53474">
    <property type="entry name" value="alpha/beta-Hydrolases"/>
    <property type="match status" value="1"/>
</dbReference>
<keyword evidence="3" id="KW-1185">Reference proteome</keyword>
<dbReference type="Proteomes" id="UP001375240">
    <property type="component" value="Unassembled WGS sequence"/>
</dbReference>
<evidence type="ECO:0000313" key="3">
    <source>
        <dbReference type="Proteomes" id="UP001375240"/>
    </source>
</evidence>
<accession>A0AAV9UJE7</accession>
<comment type="caution">
    <text evidence="2">The sequence shown here is derived from an EMBL/GenBank/DDBJ whole genome shotgun (WGS) entry which is preliminary data.</text>
</comment>
<protein>
    <recommendedName>
        <fullName evidence="1">AB hydrolase-1 domain-containing protein</fullName>
    </recommendedName>
</protein>
<dbReference type="PANTHER" id="PTHR37017:SF11">
    <property type="entry name" value="ESTERASE_LIPASE_THIOESTERASE DOMAIN-CONTAINING PROTEIN"/>
    <property type="match status" value="1"/>
</dbReference>
<dbReference type="Gene3D" id="3.40.50.1820">
    <property type="entry name" value="alpha/beta hydrolase"/>
    <property type="match status" value="1"/>
</dbReference>
<dbReference type="InterPro" id="IPR029058">
    <property type="entry name" value="AB_hydrolase_fold"/>
</dbReference>
<sequence>MASYPKSAPITFVLVHGAWHWGHSWDGVRKHLEAAGHTVHTPTIAYEDANGKVLHTLEEVGKSLLDYIEEKGLNDFVLVGHSWGGIIITHAATKLPEGKIKRIIYHNGFVPLEGEGLFDCVPPIARTFYGGLAAQHADKLFPCPFPLFRDAFMGDAEAEHAAEVYKTFRLQPLGTWDDKVTGTENFHSFPPKIPRSYVLADADSSVPCGLYESQASKLGVYRYIKVAGCHEMLFTDPERLARAFITAGRD</sequence>
<dbReference type="InterPro" id="IPR000073">
    <property type="entry name" value="AB_hydrolase_1"/>
</dbReference>
<dbReference type="PANTHER" id="PTHR37017">
    <property type="entry name" value="AB HYDROLASE-1 DOMAIN-CONTAINING PROTEIN-RELATED"/>
    <property type="match status" value="1"/>
</dbReference>
<dbReference type="InterPro" id="IPR052897">
    <property type="entry name" value="Sec-Metab_Biosynth_Hydrolase"/>
</dbReference>
<evidence type="ECO:0000313" key="2">
    <source>
        <dbReference type="EMBL" id="KAK6341479.1"/>
    </source>
</evidence>
<proteinExistence type="predicted"/>